<evidence type="ECO:0000313" key="1">
    <source>
        <dbReference type="EMBL" id="KAH7521515.1"/>
    </source>
</evidence>
<name>A0A978V2D2_ZIZJJ</name>
<proteinExistence type="predicted"/>
<sequence length="76" mass="8589">MKCRNQNLTEFGDAIDVQLLRNTLNRFGQYTEASEINSMHVSIAKEKAHIMEDFMVFDSIVDDLRGPVEVPLGSAM</sequence>
<organism evidence="1 2">
    <name type="scientific">Ziziphus jujuba var. spinosa</name>
    <dbReference type="NCBI Taxonomy" id="714518"/>
    <lineage>
        <taxon>Eukaryota</taxon>
        <taxon>Viridiplantae</taxon>
        <taxon>Streptophyta</taxon>
        <taxon>Embryophyta</taxon>
        <taxon>Tracheophyta</taxon>
        <taxon>Spermatophyta</taxon>
        <taxon>Magnoliopsida</taxon>
        <taxon>eudicotyledons</taxon>
        <taxon>Gunneridae</taxon>
        <taxon>Pentapetalae</taxon>
        <taxon>rosids</taxon>
        <taxon>fabids</taxon>
        <taxon>Rosales</taxon>
        <taxon>Rhamnaceae</taxon>
        <taxon>Paliureae</taxon>
        <taxon>Ziziphus</taxon>
    </lineage>
</organism>
<dbReference type="AlphaFoldDB" id="A0A978V2D2"/>
<gene>
    <name evidence="1" type="ORF">FEM48_Zijuj07G0041700</name>
</gene>
<evidence type="ECO:0000313" key="2">
    <source>
        <dbReference type="Proteomes" id="UP000813462"/>
    </source>
</evidence>
<reference evidence="1" key="1">
    <citation type="journal article" date="2021" name="Front. Plant Sci.">
        <title>Chromosome-Scale Genome Assembly for Chinese Sour Jujube and Insights Into Its Genome Evolution and Domestication Signature.</title>
        <authorList>
            <person name="Shen L.-Y."/>
            <person name="Luo H."/>
            <person name="Wang X.-L."/>
            <person name="Wang X.-M."/>
            <person name="Qiu X.-J."/>
            <person name="Liu H."/>
            <person name="Zhou S.-S."/>
            <person name="Jia K.-H."/>
            <person name="Nie S."/>
            <person name="Bao Y.-T."/>
            <person name="Zhang R.-G."/>
            <person name="Yun Q.-Z."/>
            <person name="Chai Y.-H."/>
            <person name="Lu J.-Y."/>
            <person name="Li Y."/>
            <person name="Zhao S.-W."/>
            <person name="Mao J.-F."/>
            <person name="Jia S.-G."/>
            <person name="Mao Y.-M."/>
        </authorList>
    </citation>
    <scope>NUCLEOTIDE SEQUENCE</scope>
    <source>
        <strain evidence="1">AT0</strain>
        <tissue evidence="1">Leaf</tissue>
    </source>
</reference>
<dbReference type="Proteomes" id="UP000813462">
    <property type="component" value="Unassembled WGS sequence"/>
</dbReference>
<dbReference type="EMBL" id="JAEACU010000007">
    <property type="protein sequence ID" value="KAH7521515.1"/>
    <property type="molecule type" value="Genomic_DNA"/>
</dbReference>
<accession>A0A978V2D2</accession>
<protein>
    <submittedName>
        <fullName evidence="1">Uncharacterized protein</fullName>
    </submittedName>
</protein>
<comment type="caution">
    <text evidence="1">The sequence shown here is derived from an EMBL/GenBank/DDBJ whole genome shotgun (WGS) entry which is preliminary data.</text>
</comment>